<feature type="region of interest" description="Disordered" evidence="10">
    <location>
        <begin position="567"/>
        <end position="608"/>
    </location>
</feature>
<evidence type="ECO:0000313" key="13">
    <source>
        <dbReference type="Proteomes" id="UP001280121"/>
    </source>
</evidence>
<dbReference type="InterPro" id="IPR028924">
    <property type="entry name" value="Perm-CXXC"/>
</dbReference>
<evidence type="ECO:0000256" key="8">
    <source>
        <dbReference type="ARBA" id="ARBA00023125"/>
    </source>
</evidence>
<feature type="compositionally biased region" description="Basic and acidic residues" evidence="10">
    <location>
        <begin position="288"/>
        <end position="299"/>
    </location>
</feature>
<dbReference type="SMART" id="SM00478">
    <property type="entry name" value="ENDO3c"/>
    <property type="match status" value="1"/>
</dbReference>
<keyword evidence="7" id="KW-0411">Iron-sulfur</keyword>
<evidence type="ECO:0000256" key="5">
    <source>
        <dbReference type="ARBA" id="ARBA00022723"/>
    </source>
</evidence>
<dbReference type="PANTHER" id="PTHR46213:SF13">
    <property type="entry name" value="DEMETER-LIKE PROTEIN 2-RELATED"/>
    <property type="match status" value="1"/>
</dbReference>
<feature type="region of interest" description="Disordered" evidence="10">
    <location>
        <begin position="1354"/>
        <end position="1373"/>
    </location>
</feature>
<dbReference type="GO" id="GO:0003906">
    <property type="term" value="F:DNA-(apurinic or apyrimidinic site) endonuclease activity"/>
    <property type="evidence" value="ECO:0007669"/>
    <property type="project" value="UniProtKB-ARBA"/>
</dbReference>
<evidence type="ECO:0000259" key="11">
    <source>
        <dbReference type="SMART" id="SM00478"/>
    </source>
</evidence>
<keyword evidence="6" id="KW-0408">Iron</keyword>
<organism evidence="12 13">
    <name type="scientific">Dipteronia dyeriana</name>
    <dbReference type="NCBI Taxonomy" id="168575"/>
    <lineage>
        <taxon>Eukaryota</taxon>
        <taxon>Viridiplantae</taxon>
        <taxon>Streptophyta</taxon>
        <taxon>Embryophyta</taxon>
        <taxon>Tracheophyta</taxon>
        <taxon>Spermatophyta</taxon>
        <taxon>Magnoliopsida</taxon>
        <taxon>eudicotyledons</taxon>
        <taxon>Gunneridae</taxon>
        <taxon>Pentapetalae</taxon>
        <taxon>rosids</taxon>
        <taxon>malvids</taxon>
        <taxon>Sapindales</taxon>
        <taxon>Sapindaceae</taxon>
        <taxon>Hippocastanoideae</taxon>
        <taxon>Acereae</taxon>
        <taxon>Dipteronia</taxon>
    </lineage>
</organism>
<accession>A0AAD9X996</accession>
<feature type="compositionally biased region" description="Basic and acidic residues" evidence="10">
    <location>
        <begin position="391"/>
        <end position="401"/>
    </location>
</feature>
<comment type="similarity">
    <text evidence="3">Belongs to the DNA glycosylase family. DEMETER subfamily.</text>
</comment>
<protein>
    <recommendedName>
        <fullName evidence="11">HhH-GPD domain-containing protein</fullName>
    </recommendedName>
</protein>
<evidence type="ECO:0000256" key="7">
    <source>
        <dbReference type="ARBA" id="ARBA00023014"/>
    </source>
</evidence>
<dbReference type="Proteomes" id="UP001280121">
    <property type="component" value="Unassembled WGS sequence"/>
</dbReference>
<comment type="subcellular location">
    <subcellularLocation>
        <location evidence="2">Nucleus</location>
    </subcellularLocation>
</comment>
<feature type="domain" description="HhH-GPD" evidence="11">
    <location>
        <begin position="1473"/>
        <end position="1647"/>
    </location>
</feature>
<name>A0AAD9X996_9ROSI</name>
<evidence type="ECO:0000256" key="2">
    <source>
        <dbReference type="ARBA" id="ARBA00004123"/>
    </source>
</evidence>
<feature type="region of interest" description="Disordered" evidence="10">
    <location>
        <begin position="288"/>
        <end position="408"/>
    </location>
</feature>
<keyword evidence="8" id="KW-0238">DNA-binding</keyword>
<keyword evidence="13" id="KW-1185">Reference proteome</keyword>
<keyword evidence="4" id="KW-0004">4Fe-4S</keyword>
<dbReference type="GO" id="GO:0046872">
    <property type="term" value="F:metal ion binding"/>
    <property type="evidence" value="ECO:0007669"/>
    <property type="project" value="UniProtKB-KW"/>
</dbReference>
<feature type="compositionally biased region" description="Polar residues" evidence="10">
    <location>
        <begin position="358"/>
        <end position="377"/>
    </location>
</feature>
<dbReference type="InterPro" id="IPR003651">
    <property type="entry name" value="Endonuclease3_FeS-loop_motif"/>
</dbReference>
<feature type="compositionally biased region" description="Polar residues" evidence="10">
    <location>
        <begin position="1400"/>
        <end position="1416"/>
    </location>
</feature>
<dbReference type="Pfam" id="PF15628">
    <property type="entry name" value="RRM_DME"/>
    <property type="match status" value="1"/>
</dbReference>
<feature type="compositionally biased region" description="Low complexity" evidence="10">
    <location>
        <begin position="1205"/>
        <end position="1214"/>
    </location>
</feature>
<evidence type="ECO:0000256" key="6">
    <source>
        <dbReference type="ARBA" id="ARBA00023004"/>
    </source>
</evidence>
<dbReference type="InterPro" id="IPR003265">
    <property type="entry name" value="HhH-GPD_domain"/>
</dbReference>
<feature type="region of interest" description="Disordered" evidence="10">
    <location>
        <begin position="431"/>
        <end position="485"/>
    </location>
</feature>
<feature type="compositionally biased region" description="Polar residues" evidence="10">
    <location>
        <begin position="1354"/>
        <end position="1372"/>
    </location>
</feature>
<evidence type="ECO:0000256" key="4">
    <source>
        <dbReference type="ARBA" id="ARBA00022485"/>
    </source>
</evidence>
<dbReference type="SUPFAM" id="SSF48150">
    <property type="entry name" value="DNA-glycosylase"/>
    <property type="match status" value="1"/>
</dbReference>
<dbReference type="EMBL" id="JANJYI010000003">
    <property type="protein sequence ID" value="KAK2655097.1"/>
    <property type="molecule type" value="Genomic_DNA"/>
</dbReference>
<reference evidence="12" key="1">
    <citation type="journal article" date="2023" name="Plant J.">
        <title>Genome sequences and population genomics provide insights into the demographic history, inbreeding, and mutation load of two 'living fossil' tree species of Dipteronia.</title>
        <authorList>
            <person name="Feng Y."/>
            <person name="Comes H.P."/>
            <person name="Chen J."/>
            <person name="Zhu S."/>
            <person name="Lu R."/>
            <person name="Zhang X."/>
            <person name="Li P."/>
            <person name="Qiu J."/>
            <person name="Olsen K.M."/>
            <person name="Qiu Y."/>
        </authorList>
    </citation>
    <scope>NUCLEOTIDE SEQUENCE</scope>
    <source>
        <strain evidence="12">KIB01</strain>
    </source>
</reference>
<dbReference type="InterPro" id="IPR023170">
    <property type="entry name" value="HhH_base_excis_C"/>
</dbReference>
<evidence type="ECO:0000256" key="9">
    <source>
        <dbReference type="ARBA" id="ARBA00023242"/>
    </source>
</evidence>
<evidence type="ECO:0000313" key="12">
    <source>
        <dbReference type="EMBL" id="KAK2655097.1"/>
    </source>
</evidence>
<keyword evidence="9" id="KW-0539">Nucleus</keyword>
<feature type="compositionally biased region" description="Polar residues" evidence="10">
    <location>
        <begin position="1163"/>
        <end position="1178"/>
    </location>
</feature>
<sequence>MDTGLPGREEYENRGSWIPATPFRPILPKPQPIYVDGQANQVDKAKWLESGCFFSECSQGPQANNGFACFNPAIYTNMNGCVNNWEGSSAGIDCNNVEAGREFTVDPMAQWKNIPCSNLLALANAAGIVNANMAAQRDVGTPSGSCISTAFSQTNGDSHHLLENSNFSFISNHWTNGNFAPTESQYELSIPHQHSYDLNFPPGKMPNAVSNNTISEFVPITPDKGIRVKSKQVSELQNSCTNDRTHQERDGQNNEIAAERVDSNGIQCNKDLLDPVTDVSLAAESTHYMENHNPDKEVIDGIDLNKTPQQKQRRKKHRPKVITEGKPRTRKPVTPKPAVSKESPTGKRKYVRKKGLNKDSTTSPAKVAGESTNLKTLESTKEPCEKTSSFDIKRQPRDENSTCKPTFDSVSESQAKDFYISKSTMELSERIEVMTPKPAGSKANPRGKRKYVRKKVLDKDSTSSPAEPAGETNDPKTPEPSKKSCKRTLNFDLEDQPRDENPSCESTIELNSELQAKDSYRRIQSKATMQRDEGIEVIIENTQAGITYELTRSVNGMLRDCISLAEGQAPTTPLPTKTIPRQRKSNAGRKNNAENQDKETTNDGQDRTKHVMLQIGTRASPNECSVYTNLIKQGQAPGSKRKYCNAIEHANTSSSNQNGIHYHSLRSYQMQWGHFPIIVKKKRTEKGQNSTSSSTSSSITAAKDVTLETTCSQSETKTDSSASKADNWISTPQSNDKVVPVTLGEARTDLQDKRQILEAILAMSPTEKLRRKRSRCPTRVRDLASLTRIAECTMQPTCPEIQGPMDRGKQQTGNLQRPHTCIEILVAKLRETLTRKKRTNKRNSLVKSASSRINEMQKHVILYSGHQFSASTLGALPELAWKQMFSIDAITEQLKHLDIKRESRNIEYPEQYALVPYNMRNHEQNALVLYGRDGTVVPYDGSINLVKKRRPRPKVELDEETNRVWKLLLENINSEGIDGTNEESTKWWEEERKVFRGRVDSFIARMHLVQGDRRFSPWKGSVVDSVVGVFLTQNVSDHLSSSAFMSLAAHFPHKMKNTKPCHAEGSSSVIEEPVDCVLDPEDIVECNEKMPHQPTCDQSSITHHEFKHNEEKEVVSSNDSTGSSTCINLTNAPKCKLLNSCESGPETHADLIVNRSTTEIKGSGTVCSKGNRTETNVGISSQNPVVSSQNSICFSIQNGERTKSSSDSNSDPGSLTNGSKLNRSTSFMELLQMTGSGMIHRVYNQGNGNMSSDENSQNEKNRFRTMDYDNQRQEVEHLDDPKKKLGVSSIQHHNFCSYITQKSAVVVECCGITREETRSSGVSNINDKRSVTEQIALTPEVTIQATDAIELTANVQDAPRSSTADKQSSNSMLEKKNITAGHQRGLYGDSRFVNGSLTREQSNEMPQHQSLTNLSGESPDVVESSAFDNRNSIQQKTSYSFHKELKEYNQASSKAKSRRVGKEIKNDYDWDSLRRQVEANGMKREKTANTMDSLDWEAVRCADVNKIANTIKERGMNNMLAERIKDFLNRLVREHGSIDLEWLRDVPPDQAKEYLLSIRGLGLKSVECVRLLTLHQLAFPVDTNVGRIAVRLGWVPIQPLPESLQLHLLEMYPVLESIQKYLWPRLCKLDQRTLYELHYQMITFGKVFCTKSKPNCNACPMRGECRHFASAFASSRLALPGPEEKAIVSAEENRIPDNNPPMIINQLPLPLTQATELSVGNQKSDENIGVNNCEPIIEEPATPEPQCTEISENDIEDTLCEDPDEIPTIKLNMEEFTQTLQNYMQKSMELQEGDMSKALVALTATAASIPMPKLKNVNRLRTEHQVYELPDSHPLLDGLDKREPDDPGRYLLAIWTPGETANSIQPPERRCDSQEHGQLCGENTCFSCNSFRESESQVVRGTLLIPCRTAMRGSFPLNGTYFQVNEVFADHDSSLCPITVPREWIWNLPRRTVYFGTSVPSIFKGLTTEGIQHCFWRGFVCVRGFDQNLRAPRPLMARLHFPASKLQRAQGKADGNKT</sequence>
<feature type="region of interest" description="Disordered" evidence="10">
    <location>
        <begin position="1163"/>
        <end position="1184"/>
    </location>
</feature>
<dbReference type="GO" id="GO:0035514">
    <property type="term" value="F:DNA demethylase activity"/>
    <property type="evidence" value="ECO:0007669"/>
    <property type="project" value="InterPro"/>
</dbReference>
<dbReference type="PANTHER" id="PTHR46213">
    <property type="entry name" value="TRANSCRIPTIONAL ACTIVATOR DEMETER"/>
    <property type="match status" value="1"/>
</dbReference>
<dbReference type="Gene3D" id="1.10.1670.10">
    <property type="entry name" value="Helix-hairpin-Helix base-excision DNA repair enzymes (C-terminal)"/>
    <property type="match status" value="1"/>
</dbReference>
<comment type="caution">
    <text evidence="12">The sequence shown here is derived from an EMBL/GenBank/DDBJ whole genome shotgun (WGS) entry which is preliminary data.</text>
</comment>
<dbReference type="GO" id="GO:0003677">
    <property type="term" value="F:DNA binding"/>
    <property type="evidence" value="ECO:0007669"/>
    <property type="project" value="UniProtKB-KW"/>
</dbReference>
<dbReference type="FunFam" id="1.10.1670.10:FF:000004">
    <property type="entry name" value="DNA glycosylase/AP lyase ROS1"/>
    <property type="match status" value="1"/>
</dbReference>
<feature type="compositionally biased region" description="Basic residues" evidence="10">
    <location>
        <begin position="346"/>
        <end position="355"/>
    </location>
</feature>
<feature type="compositionally biased region" description="Basic and acidic residues" evidence="10">
    <location>
        <begin position="591"/>
        <end position="608"/>
    </location>
</feature>
<dbReference type="SMART" id="SM00525">
    <property type="entry name" value="FES"/>
    <property type="match status" value="1"/>
</dbReference>
<dbReference type="GO" id="GO:0141166">
    <property type="term" value="P:chromosomal 5-methylcytosine DNA demethylation pathway"/>
    <property type="evidence" value="ECO:0007669"/>
    <property type="project" value="InterPro"/>
</dbReference>
<dbReference type="InterPro" id="IPR011257">
    <property type="entry name" value="DNA_glycosylase"/>
</dbReference>
<proteinExistence type="inferred from homology"/>
<dbReference type="InterPro" id="IPR028925">
    <property type="entry name" value="RRM_DME"/>
</dbReference>
<dbReference type="CDD" id="cd00056">
    <property type="entry name" value="ENDO3c"/>
    <property type="match status" value="1"/>
</dbReference>
<keyword evidence="5" id="KW-0479">Metal-binding</keyword>
<dbReference type="Pfam" id="PF15629">
    <property type="entry name" value="Perm-CXXC"/>
    <property type="match status" value="1"/>
</dbReference>
<feature type="compositionally biased region" description="Basic residues" evidence="10">
    <location>
        <begin position="311"/>
        <end position="320"/>
    </location>
</feature>
<evidence type="ECO:0000256" key="1">
    <source>
        <dbReference type="ARBA" id="ARBA00001966"/>
    </source>
</evidence>
<comment type="cofactor">
    <cofactor evidence="1">
        <name>[4Fe-4S] cluster</name>
        <dbReference type="ChEBI" id="CHEBI:49883"/>
    </cofactor>
</comment>
<dbReference type="GO" id="GO:0006284">
    <property type="term" value="P:base-excision repair"/>
    <property type="evidence" value="ECO:0007669"/>
    <property type="project" value="InterPro"/>
</dbReference>
<feature type="region of interest" description="Disordered" evidence="10">
    <location>
        <begin position="707"/>
        <end position="734"/>
    </location>
</feature>
<dbReference type="GO" id="GO:0019104">
    <property type="term" value="F:DNA N-glycosylase activity"/>
    <property type="evidence" value="ECO:0007669"/>
    <property type="project" value="InterPro"/>
</dbReference>
<feature type="compositionally biased region" description="Basic and acidic residues" evidence="10">
    <location>
        <begin position="473"/>
        <end position="482"/>
    </location>
</feature>
<feature type="region of interest" description="Disordered" evidence="10">
    <location>
        <begin position="1400"/>
        <end position="1422"/>
    </location>
</feature>
<dbReference type="GO" id="GO:0005634">
    <property type="term" value="C:nucleus"/>
    <property type="evidence" value="ECO:0007669"/>
    <property type="project" value="UniProtKB-SubCell"/>
</dbReference>
<evidence type="ECO:0000256" key="10">
    <source>
        <dbReference type="SAM" id="MobiDB-lite"/>
    </source>
</evidence>
<dbReference type="InterPro" id="IPR044811">
    <property type="entry name" value="DME/ROS1"/>
</dbReference>
<dbReference type="GO" id="GO:0051539">
    <property type="term" value="F:4 iron, 4 sulfur cluster binding"/>
    <property type="evidence" value="ECO:0007669"/>
    <property type="project" value="UniProtKB-KW"/>
</dbReference>
<evidence type="ECO:0000256" key="3">
    <source>
        <dbReference type="ARBA" id="ARBA00005646"/>
    </source>
</evidence>
<gene>
    <name evidence="12" type="ORF">Ddye_008149</name>
</gene>
<feature type="compositionally biased region" description="Basic residues" evidence="10">
    <location>
        <begin position="445"/>
        <end position="454"/>
    </location>
</feature>
<feature type="region of interest" description="Disordered" evidence="10">
    <location>
        <begin position="1199"/>
        <end position="1223"/>
    </location>
</feature>